<feature type="region of interest" description="Disordered" evidence="2">
    <location>
        <begin position="106"/>
        <end position="175"/>
    </location>
</feature>
<reference evidence="3 4" key="1">
    <citation type="submission" date="2020-08" db="EMBL/GenBank/DDBJ databases">
        <title>Genomic Encyclopedia of Type Strains, Phase IV (KMG-IV): sequencing the most valuable type-strain genomes for metagenomic binning, comparative biology and taxonomic classification.</title>
        <authorList>
            <person name="Goeker M."/>
        </authorList>
    </citation>
    <scope>NUCLEOTIDE SEQUENCE [LARGE SCALE GENOMIC DNA]</scope>
    <source>
        <strain evidence="3 4">DSM 101064</strain>
    </source>
</reference>
<proteinExistence type="predicted"/>
<sequence length="401" mass="42486">MTNDTRSPAEIEREIERERAGLTDTLDDLQDRFSIESVARQFSDQFREHGGDIGRSVSDAVKRNPLALAVTGAGLAWLMMGDRTGGRDRYDRGYARSRYNDDRYDYDREVRGGYPNRAVGEPSHTMGPQPGDSTKPYYSGRHESHDDAPSWMRSADNDDKQGLTSKARDAASGAGESIAGAASGASQAARNAGSSAAETAKNAASAVSNAGKSVADGAHDLASSASERAAALRARLAEGTENLSEEARNRVIAAREKAIEARNAASHYARQGRDRAVDIFEDQPLIAGALALALGAAVGAALPRSRVEDQYLGETSDQLMHDAERIFAEEKQKLGRVAKAATDEAKNIVGDAKKAADDAAPADTAAQAVADKAKSAGQRVVDAAEAEAKKQNVGDVKKSQA</sequence>
<dbReference type="Pfam" id="PF12277">
    <property type="entry name" value="DUF3618"/>
    <property type="match status" value="1"/>
</dbReference>
<keyword evidence="1" id="KW-0175">Coiled coil</keyword>
<name>A0A7W9BJD8_9RHOB</name>
<evidence type="ECO:0008006" key="5">
    <source>
        <dbReference type="Google" id="ProtNLM"/>
    </source>
</evidence>
<evidence type="ECO:0000256" key="2">
    <source>
        <dbReference type="SAM" id="MobiDB-lite"/>
    </source>
</evidence>
<feature type="coiled-coil region" evidence="1">
    <location>
        <begin position="237"/>
        <end position="264"/>
    </location>
</feature>
<feature type="compositionally biased region" description="Basic and acidic residues" evidence="2">
    <location>
        <begin position="155"/>
        <end position="169"/>
    </location>
</feature>
<accession>A0A7W9BJD8</accession>
<dbReference type="EMBL" id="JACIJM010000003">
    <property type="protein sequence ID" value="MBB5721590.1"/>
    <property type="molecule type" value="Genomic_DNA"/>
</dbReference>
<dbReference type="InterPro" id="IPR022062">
    <property type="entry name" value="DUF3618"/>
</dbReference>
<evidence type="ECO:0000313" key="3">
    <source>
        <dbReference type="EMBL" id="MBB5721590.1"/>
    </source>
</evidence>
<gene>
    <name evidence="3" type="ORF">FHS72_001202</name>
</gene>
<evidence type="ECO:0000313" key="4">
    <source>
        <dbReference type="Proteomes" id="UP000535415"/>
    </source>
</evidence>
<dbReference type="RefSeq" id="WP_183527060.1">
    <property type="nucleotide sequence ID" value="NZ_JACIJM010000003.1"/>
</dbReference>
<evidence type="ECO:0000256" key="1">
    <source>
        <dbReference type="SAM" id="Coils"/>
    </source>
</evidence>
<dbReference type="Proteomes" id="UP000535415">
    <property type="component" value="Unassembled WGS sequence"/>
</dbReference>
<keyword evidence="4" id="KW-1185">Reference proteome</keyword>
<comment type="caution">
    <text evidence="3">The sequence shown here is derived from an EMBL/GenBank/DDBJ whole genome shotgun (WGS) entry which is preliminary data.</text>
</comment>
<protein>
    <recommendedName>
        <fullName evidence="5">DUF3618 domain-containing protein</fullName>
    </recommendedName>
</protein>
<dbReference type="AlphaFoldDB" id="A0A7W9BJD8"/>
<organism evidence="3 4">
    <name type="scientific">Yoonia ponticola</name>
    <dbReference type="NCBI Taxonomy" id="1524255"/>
    <lineage>
        <taxon>Bacteria</taxon>
        <taxon>Pseudomonadati</taxon>
        <taxon>Pseudomonadota</taxon>
        <taxon>Alphaproteobacteria</taxon>
        <taxon>Rhodobacterales</taxon>
        <taxon>Paracoccaceae</taxon>
        <taxon>Yoonia</taxon>
    </lineage>
</organism>